<protein>
    <submittedName>
        <fullName evidence="2">Uncharacterized protein</fullName>
    </submittedName>
</protein>
<feature type="compositionally biased region" description="Low complexity" evidence="1">
    <location>
        <begin position="1129"/>
        <end position="1159"/>
    </location>
</feature>
<evidence type="ECO:0000313" key="3">
    <source>
        <dbReference type="Proteomes" id="UP000323011"/>
    </source>
</evidence>
<comment type="caution">
    <text evidence="2">The sequence shown here is derived from an EMBL/GenBank/DDBJ whole genome shotgun (WGS) entry which is preliminary data.</text>
</comment>
<feature type="compositionally biased region" description="Basic and acidic residues" evidence="1">
    <location>
        <begin position="1119"/>
        <end position="1128"/>
    </location>
</feature>
<sequence length="1167" mass="117459">MCPKTAATGSGTSSEGLGRTVRAIAAPAGTGGLAGGAETLLVAGAPDWELPSGLRRGRVVVFASRPGAQPTLREIASLALPEDVIANITVPPPRRPVAQSFGQRLGALDATAVAIGGSFARTVVVAAASLSDNNGEGSVYVWTPSPACVVRRAELAGTATGAASPLPAWAFGGPVSAIEGCPWVLRQRLTYKEPQDPFTRYAQYFGESMAACEGTALLMVGATGGFLAGGGVHMYGWDEQRAIMRHITSVQELAGSAARASYGDALSDQPHTVTHFANGISCDSRSGALVVGMTSSSVVLVAVNLTRIDEARAAAVAGRVDADARLPMLPMDGYVAMTSRLGAALLAPASLRALAEGPIHALGLGPGVPVAVAFAGTGSSNLAHGSNPSWTSVFGDSVAWLPASGCILAGDPGADLSLSQFETLMRVGALQLFCGLNAALEAAHLARERFQGQGRVLTTLAVAPSVILRMPMSTLSSEDAFGAQVEVSAGTSSVGLNTSQFGVGSLGFTPPTPRAQEAAVTVDADGVTSTVTGRSFPHRPAGGMAPGVELFFASSQGATAVFQNGSTSGGGGALGPADGFGAVIGFGMIRPGGERSSAWEEPLAGLSRNTTDTRWPEWCDGAALGGTFTSRPVVIDAAQAWENTAAELLDSPVAAIHELPATAPASRAGVSSLGSVPFWATNGSAASVRESTALGLRAAASLGLALAMEVWGSDSSQGLQPEVMQFAASMSLPVGQRRERGLPMLVGGAPSAKFNLSLVAGQSASGANEPLSIVRRGAATVWENAPQFLDYSDTGATADGAVLSKAPADPCSVYLPPSPSPTPSSTPSASAAPTRVPSPTPSPTAMPSAGLLPPDAEGAAPARVVLVRWQMILSGMPSSWFLPEELLAVRSALAQSAAEMARASLDQTASRELAGAAPSRSAAVQPGKSGQRLGVGSSALSVASRASSPAVLAAASALLQAIESEPLGHLWVLAEDAQQTNTSSSSSFQLRAQVSLAVGDQHSVLGAAEVAASAVGSSLKASGGLDSAMDKASAALRLASTRRSSLGMLSMTADSSSLTIDAGGPDDDTTSGAPAPLAPNDDGSNSDLLALILGVLGVGVVVGARKPVRARPASRRHKPGDTLRRRDSSSGSESGGPLPAPAAPSDVVTSAAASASGPTMHSATFQF</sequence>
<dbReference type="EMBL" id="VLTN01000006">
    <property type="protein sequence ID" value="KAA0155676.1"/>
    <property type="molecule type" value="Genomic_DNA"/>
</dbReference>
<feature type="compositionally biased region" description="Basic residues" evidence="1">
    <location>
        <begin position="1108"/>
        <end position="1118"/>
    </location>
</feature>
<name>A0A5A8CRJ0_CAFRO</name>
<dbReference type="AlphaFoldDB" id="A0A5A8CRJ0"/>
<proteinExistence type="predicted"/>
<feature type="region of interest" description="Disordered" evidence="1">
    <location>
        <begin position="1108"/>
        <end position="1167"/>
    </location>
</feature>
<dbReference type="Proteomes" id="UP000323011">
    <property type="component" value="Unassembled WGS sequence"/>
</dbReference>
<evidence type="ECO:0000256" key="1">
    <source>
        <dbReference type="SAM" id="MobiDB-lite"/>
    </source>
</evidence>
<organism evidence="2 3">
    <name type="scientific">Cafeteria roenbergensis</name>
    <name type="common">Marine flagellate</name>
    <dbReference type="NCBI Taxonomy" id="33653"/>
    <lineage>
        <taxon>Eukaryota</taxon>
        <taxon>Sar</taxon>
        <taxon>Stramenopiles</taxon>
        <taxon>Bigyra</taxon>
        <taxon>Opalozoa</taxon>
        <taxon>Bicosoecida</taxon>
        <taxon>Cafeteriaceae</taxon>
        <taxon>Cafeteria</taxon>
    </lineage>
</organism>
<feature type="region of interest" description="Disordered" evidence="1">
    <location>
        <begin position="813"/>
        <end position="854"/>
    </location>
</feature>
<feature type="region of interest" description="Disordered" evidence="1">
    <location>
        <begin position="1056"/>
        <end position="1081"/>
    </location>
</feature>
<evidence type="ECO:0000313" key="2">
    <source>
        <dbReference type="EMBL" id="KAA0155676.1"/>
    </source>
</evidence>
<accession>A0A5A8CRJ0</accession>
<reference evidence="2 3" key="1">
    <citation type="submission" date="2019-07" db="EMBL/GenBank/DDBJ databases">
        <title>Genomes of Cafeteria roenbergensis.</title>
        <authorList>
            <person name="Fischer M.G."/>
            <person name="Hackl T."/>
            <person name="Roman M."/>
        </authorList>
    </citation>
    <scope>NUCLEOTIDE SEQUENCE [LARGE SCALE GENOMIC DNA]</scope>
    <source>
        <strain evidence="2 3">BVI</strain>
    </source>
</reference>
<keyword evidence="3" id="KW-1185">Reference proteome</keyword>
<feature type="compositionally biased region" description="Low complexity" evidence="1">
    <location>
        <begin position="825"/>
        <end position="835"/>
    </location>
</feature>
<gene>
    <name evidence="2" type="ORF">FNF29_01591</name>
</gene>